<dbReference type="InterPro" id="IPR000380">
    <property type="entry name" value="Topo_IA"/>
</dbReference>
<keyword evidence="17" id="KW-1185">Reference proteome</keyword>
<evidence type="ECO:0000256" key="8">
    <source>
        <dbReference type="ARBA" id="ARBA00023235"/>
    </source>
</evidence>
<gene>
    <name evidence="16" type="primary">topB</name>
    <name evidence="16" type="ORF">DU506_01365</name>
</gene>
<dbReference type="InterPro" id="IPR003601">
    <property type="entry name" value="Topo_IA_2"/>
</dbReference>
<dbReference type="InterPro" id="IPR006171">
    <property type="entry name" value="TOPRIM_dom"/>
</dbReference>
<evidence type="ECO:0000256" key="10">
    <source>
        <dbReference type="ARBA" id="ARBA00031985"/>
    </source>
</evidence>
<dbReference type="PANTHER" id="PTHR11390:SF21">
    <property type="entry name" value="DNA TOPOISOMERASE 3-ALPHA"/>
    <property type="match status" value="1"/>
</dbReference>
<evidence type="ECO:0000256" key="13">
    <source>
        <dbReference type="SAM" id="MobiDB-lite"/>
    </source>
</evidence>
<keyword evidence="7" id="KW-0238">DNA-binding</keyword>
<dbReference type="GO" id="GO:0006281">
    <property type="term" value="P:DNA repair"/>
    <property type="evidence" value="ECO:0007669"/>
    <property type="project" value="TreeGrafter"/>
</dbReference>
<feature type="region of interest" description="Disordered" evidence="13">
    <location>
        <begin position="454"/>
        <end position="477"/>
    </location>
</feature>
<dbReference type="NCBIfam" id="TIGR01056">
    <property type="entry name" value="topB"/>
    <property type="match status" value="1"/>
</dbReference>
<evidence type="ECO:0000256" key="5">
    <source>
        <dbReference type="ARBA" id="ARBA00022842"/>
    </source>
</evidence>
<comment type="caution">
    <text evidence="16">The sequence shown here is derived from an EMBL/GenBank/DDBJ whole genome shotgun (WGS) entry which is preliminary data.</text>
</comment>
<comment type="similarity">
    <text evidence="2">Belongs to the type IA topoisomerase family.</text>
</comment>
<dbReference type="InterPro" id="IPR013825">
    <property type="entry name" value="Topo_IA_cen_sub2"/>
</dbReference>
<dbReference type="SUPFAM" id="SSF56712">
    <property type="entry name" value="Prokaryotic type I DNA topoisomerase"/>
    <property type="match status" value="1"/>
</dbReference>
<dbReference type="PROSITE" id="PS50880">
    <property type="entry name" value="TOPRIM"/>
    <property type="match status" value="1"/>
</dbReference>
<dbReference type="Gene3D" id="3.40.50.140">
    <property type="match status" value="1"/>
</dbReference>
<evidence type="ECO:0000256" key="6">
    <source>
        <dbReference type="ARBA" id="ARBA00023029"/>
    </source>
</evidence>
<dbReference type="EMBL" id="QPIJ01000001">
    <property type="protein sequence ID" value="RCV93834.1"/>
    <property type="molecule type" value="Genomic_DNA"/>
</dbReference>
<organism evidence="16 17">
    <name type="scientific">Vreelandella rituensis</name>
    <dbReference type="NCBI Taxonomy" id="2282306"/>
    <lineage>
        <taxon>Bacteria</taxon>
        <taxon>Pseudomonadati</taxon>
        <taxon>Pseudomonadota</taxon>
        <taxon>Gammaproteobacteria</taxon>
        <taxon>Oceanospirillales</taxon>
        <taxon>Halomonadaceae</taxon>
        <taxon>Vreelandella</taxon>
    </lineage>
</organism>
<dbReference type="InterPro" id="IPR003602">
    <property type="entry name" value="Topo_IA_DNA-bd_dom"/>
</dbReference>
<keyword evidence="6" id="KW-0799">Topoisomerase</keyword>
<dbReference type="AlphaFoldDB" id="A0A368UA34"/>
<keyword evidence="5" id="KW-0460">Magnesium</keyword>
<feature type="domain" description="Toprim" evidence="14">
    <location>
        <begin position="1"/>
        <end position="134"/>
    </location>
</feature>
<protein>
    <recommendedName>
        <fullName evidence="3">DNA topoisomerase</fullName>
        <ecNumber evidence="3">5.6.2.1</ecNumber>
    </recommendedName>
    <alternativeName>
        <fullName evidence="12">Omega-protein</fullName>
    </alternativeName>
    <alternativeName>
        <fullName evidence="11">Relaxing enzyme</fullName>
    </alternativeName>
    <alternativeName>
        <fullName evidence="9">Swivelase</fullName>
    </alternativeName>
    <alternativeName>
        <fullName evidence="10">Untwisting enzyme</fullName>
    </alternativeName>
</protein>
<evidence type="ECO:0000256" key="3">
    <source>
        <dbReference type="ARBA" id="ARBA00012891"/>
    </source>
</evidence>
<dbReference type="PROSITE" id="PS00396">
    <property type="entry name" value="TOPO_IA_1"/>
    <property type="match status" value="1"/>
</dbReference>
<dbReference type="NCBIfam" id="NF005829">
    <property type="entry name" value="PRK07726.1"/>
    <property type="match status" value="1"/>
</dbReference>
<evidence type="ECO:0000256" key="7">
    <source>
        <dbReference type="ARBA" id="ARBA00023125"/>
    </source>
</evidence>
<dbReference type="GO" id="GO:0043597">
    <property type="term" value="C:cytoplasmic replication fork"/>
    <property type="evidence" value="ECO:0007669"/>
    <property type="project" value="TreeGrafter"/>
</dbReference>
<dbReference type="GO" id="GO:0046872">
    <property type="term" value="F:metal ion binding"/>
    <property type="evidence" value="ECO:0007669"/>
    <property type="project" value="UniProtKB-KW"/>
</dbReference>
<evidence type="ECO:0000259" key="14">
    <source>
        <dbReference type="PROSITE" id="PS50880"/>
    </source>
</evidence>
<dbReference type="InterPro" id="IPR013497">
    <property type="entry name" value="Topo_IA_cen"/>
</dbReference>
<evidence type="ECO:0000256" key="12">
    <source>
        <dbReference type="ARBA" id="ARBA00032877"/>
    </source>
</evidence>
<dbReference type="Gene3D" id="2.70.20.10">
    <property type="entry name" value="Topoisomerase I, domain 3"/>
    <property type="match status" value="1"/>
</dbReference>
<dbReference type="Gene3D" id="1.10.460.10">
    <property type="entry name" value="Topoisomerase I, domain 2"/>
    <property type="match status" value="1"/>
</dbReference>
<evidence type="ECO:0000256" key="2">
    <source>
        <dbReference type="ARBA" id="ARBA00009446"/>
    </source>
</evidence>
<dbReference type="InterPro" id="IPR013824">
    <property type="entry name" value="Topo_IA_cen_sub1"/>
</dbReference>
<evidence type="ECO:0000259" key="15">
    <source>
        <dbReference type="PROSITE" id="PS52039"/>
    </source>
</evidence>
<dbReference type="InterPro" id="IPR005738">
    <property type="entry name" value="TopoIII"/>
</dbReference>
<dbReference type="PRINTS" id="PR00417">
    <property type="entry name" value="PRTPISMRASEI"/>
</dbReference>
<reference evidence="16 17" key="1">
    <citation type="submission" date="2018-07" db="EMBL/GenBank/DDBJ databases">
        <title>Halomonas rutogse sp. nov., isolated from Lake TangqianCo on Tibetan Plateau.</title>
        <authorList>
            <person name="Lu H."/>
            <person name="Xing P."/>
            <person name="Wu Q."/>
        </authorList>
    </citation>
    <scope>NUCLEOTIDE SEQUENCE [LARGE SCALE GENOMIC DNA]</scope>
    <source>
        <strain evidence="16 17">TQ8S</strain>
    </source>
</reference>
<keyword evidence="4" id="KW-0479">Metal-binding</keyword>
<dbReference type="InterPro" id="IPR013826">
    <property type="entry name" value="Topo_IA_cen_sub3"/>
</dbReference>
<dbReference type="GO" id="GO:0006310">
    <property type="term" value="P:DNA recombination"/>
    <property type="evidence" value="ECO:0007669"/>
    <property type="project" value="TreeGrafter"/>
</dbReference>
<dbReference type="CDD" id="cd03362">
    <property type="entry name" value="TOPRIM_TopoIA_TopoIII"/>
    <property type="match status" value="1"/>
</dbReference>
<sequence>MKLIIAEKPKMAKAIARAIGASPDPKVRGAYEGGDYRIVSCEGHILEQLSPQGYDERYKRWRIEDLPIHPEQWKLKLIENKGRYLTMIRNGMKNSDVVVSAADPDAEGQLLVDEVLHHLNWKGVTLRVLINDLNPKPILKALDNLEDNNSDKFQGLYRRALSRSRGDWLLGMNLTRFYTVMGREFGLDQVLSAGRVQSAVLGMVVRRDLEIENFKPHDYYAINGRFGHEKGAFTAKWNPVEGQSGLDDSGRLIDPDIAQGLTEIAPEAAEIVEHEVKRQQQNAPKPFSMSDLQKEASRKFGMTMAQVLEIAQALYDKHELITYPRSDTGYLPEGHHEEGPVVLAAIRNNLGSQAVYCDNADPSIKSQAFNDAKVKAHHGIIPTAKNSQQAILALNAQEKRIYEMICRRYAAQFFPPAEFNATRLLAKTLETQQLFKATGKQWLAQGWRVTLDTKAADEDAESEEESEATGELPPMQKGDALTLEEVVSQCKQTNPPKHFTDGSLLDAMTSIHRFVEDPKIRAMLKEGDGIGTEATRANILEKLVKHGLIVREKKLIKSTMAGQAHYHLMPQAMTTPDMAGLFESRTRQIEDGETTLESFLESVDGFIREQLSLKEDWGRRARELGLEPPKKTPGPPCRHCESELTKVKSKLTKKFLMLCKACNSLFEHDSGLPGFCVKGPLKEQDMAAKQARRQERMKDAPPCPECQAPILRFKSTKTQKHFWRCTGCESFYTDLAGKLGPAFVVRGEKVEPKADGPPCPECESNMSRQITKKKKPFFLCRECDTMCWSDEGELGKVFKRRGEMVNTASKTKTSD</sequence>
<dbReference type="CDD" id="cd00186">
    <property type="entry name" value="TOP1Ac"/>
    <property type="match status" value="1"/>
</dbReference>
<evidence type="ECO:0000256" key="1">
    <source>
        <dbReference type="ARBA" id="ARBA00000213"/>
    </source>
</evidence>
<dbReference type="GO" id="GO:0003677">
    <property type="term" value="F:DNA binding"/>
    <property type="evidence" value="ECO:0007669"/>
    <property type="project" value="UniProtKB-KW"/>
</dbReference>
<evidence type="ECO:0000313" key="16">
    <source>
        <dbReference type="EMBL" id="RCV93834.1"/>
    </source>
</evidence>
<feature type="domain" description="Topo IA-type catalytic" evidence="15">
    <location>
        <begin position="153"/>
        <end position="611"/>
    </location>
</feature>
<proteinExistence type="inferred from homology"/>
<evidence type="ECO:0000256" key="11">
    <source>
        <dbReference type="ARBA" id="ARBA00032235"/>
    </source>
</evidence>
<name>A0A368UA34_9GAMM</name>
<dbReference type="InterPro" id="IPR023406">
    <property type="entry name" value="Topo_IA_AS"/>
</dbReference>
<dbReference type="SMART" id="SM00437">
    <property type="entry name" value="TOP1Ac"/>
    <property type="match status" value="1"/>
</dbReference>
<dbReference type="PROSITE" id="PS52039">
    <property type="entry name" value="TOPO_IA_2"/>
    <property type="match status" value="1"/>
</dbReference>
<feature type="compositionally biased region" description="Acidic residues" evidence="13">
    <location>
        <begin position="458"/>
        <end position="468"/>
    </location>
</feature>
<dbReference type="Pfam" id="PF01751">
    <property type="entry name" value="Toprim"/>
    <property type="match status" value="1"/>
</dbReference>
<dbReference type="Pfam" id="PF01131">
    <property type="entry name" value="Topoisom_bac"/>
    <property type="match status" value="1"/>
</dbReference>
<dbReference type="GO" id="GO:0003917">
    <property type="term" value="F:DNA topoisomerase type I (single strand cut, ATP-independent) activity"/>
    <property type="evidence" value="ECO:0007669"/>
    <property type="project" value="UniProtKB-EC"/>
</dbReference>
<dbReference type="InterPro" id="IPR023405">
    <property type="entry name" value="Topo_IA_core_domain"/>
</dbReference>
<dbReference type="Proteomes" id="UP000253204">
    <property type="component" value="Unassembled WGS sequence"/>
</dbReference>
<dbReference type="GO" id="GO:0006265">
    <property type="term" value="P:DNA topological change"/>
    <property type="evidence" value="ECO:0007669"/>
    <property type="project" value="InterPro"/>
</dbReference>
<evidence type="ECO:0000313" key="17">
    <source>
        <dbReference type="Proteomes" id="UP000253204"/>
    </source>
</evidence>
<dbReference type="SMART" id="SM00493">
    <property type="entry name" value="TOPRIM"/>
    <property type="match status" value="1"/>
</dbReference>
<comment type="catalytic activity">
    <reaction evidence="1">
        <text>ATP-independent breakage of single-stranded DNA, followed by passage and rejoining.</text>
        <dbReference type="EC" id="5.6.2.1"/>
    </reaction>
</comment>
<dbReference type="Gene3D" id="1.10.290.10">
    <property type="entry name" value="Topoisomerase I, domain 4"/>
    <property type="match status" value="1"/>
</dbReference>
<dbReference type="OrthoDB" id="9803554at2"/>
<dbReference type="InterPro" id="IPR034144">
    <property type="entry name" value="TOPRIM_TopoIII"/>
</dbReference>
<accession>A0A368UA34</accession>
<dbReference type="RefSeq" id="WP_114485162.1">
    <property type="nucleotide sequence ID" value="NZ_CBCSHM010000001.1"/>
</dbReference>
<dbReference type="PANTHER" id="PTHR11390">
    <property type="entry name" value="PROKARYOTIC DNA TOPOISOMERASE"/>
    <property type="match status" value="1"/>
</dbReference>
<evidence type="ECO:0000256" key="9">
    <source>
        <dbReference type="ARBA" id="ARBA00030003"/>
    </source>
</evidence>
<keyword evidence="8 16" id="KW-0413">Isomerase</keyword>
<evidence type="ECO:0000256" key="4">
    <source>
        <dbReference type="ARBA" id="ARBA00022723"/>
    </source>
</evidence>
<dbReference type="EC" id="5.6.2.1" evidence="3"/>
<dbReference type="SMART" id="SM00436">
    <property type="entry name" value="TOP1Bc"/>
    <property type="match status" value="1"/>
</dbReference>